<dbReference type="AlphaFoldDB" id="A0A5B9DU64"/>
<protein>
    <submittedName>
        <fullName evidence="1">Uncharacterized protein</fullName>
    </submittedName>
</protein>
<accession>A0A5B9DU64</accession>
<name>A0A5B9DU64_9HYPH</name>
<sequence length="133" mass="14649">MVTTAIVSNPLTGVALDGNDPVSYFTEKEPLQGTVDLAYDWGGVTWYFANKANLDVFKADPEVYAPQFGGYCAMGVARGFLSDGNPRVYTMVGQRLYLFYSTANRDAFLLSPKKAMTDAIEHWAELSKDLSTN</sequence>
<dbReference type="RefSeq" id="WP_145976783.1">
    <property type="nucleotide sequence ID" value="NZ_BMFM01000002.1"/>
</dbReference>
<proteinExistence type="predicted"/>
<organism evidence="1 2">
    <name type="scientific">Paradevosia tibetensis</name>
    <dbReference type="NCBI Taxonomy" id="1447062"/>
    <lineage>
        <taxon>Bacteria</taxon>
        <taxon>Pseudomonadati</taxon>
        <taxon>Pseudomonadota</taxon>
        <taxon>Alphaproteobacteria</taxon>
        <taxon>Hyphomicrobiales</taxon>
        <taxon>Devosiaceae</taxon>
        <taxon>Paradevosia</taxon>
    </lineage>
</organism>
<reference evidence="1 2" key="1">
    <citation type="journal article" date="2015" name="Int. J. Syst. Evol. Microbiol.">
        <title>Youhaiella tibetensis gen. nov., sp. nov., isolated from subsurface sediment.</title>
        <authorList>
            <person name="Wang Y.X."/>
            <person name="Huang F.Q."/>
            <person name="Nogi Y."/>
            <person name="Pang S.J."/>
            <person name="Wang P.K."/>
            <person name="Lv J."/>
        </authorList>
    </citation>
    <scope>NUCLEOTIDE SEQUENCE [LARGE SCALE GENOMIC DNA]</scope>
    <source>
        <strain evidence="2">fig4</strain>
    </source>
</reference>
<evidence type="ECO:0000313" key="2">
    <source>
        <dbReference type="Proteomes" id="UP000321062"/>
    </source>
</evidence>
<dbReference type="NCBIfam" id="NF041384">
    <property type="entry name" value="YHS_seleno_dom"/>
    <property type="match status" value="1"/>
</dbReference>
<dbReference type="Pfam" id="PF04945">
    <property type="entry name" value="YHS"/>
    <property type="match status" value="1"/>
</dbReference>
<gene>
    <name evidence="1" type="ORF">FNA67_17660</name>
</gene>
<keyword evidence="2" id="KW-1185">Reference proteome</keyword>
<dbReference type="InterPro" id="IPR007029">
    <property type="entry name" value="YHS_dom"/>
</dbReference>
<dbReference type="EMBL" id="CP041690">
    <property type="protein sequence ID" value="QEE21894.1"/>
    <property type="molecule type" value="Genomic_DNA"/>
</dbReference>
<dbReference type="Proteomes" id="UP000321062">
    <property type="component" value="Chromosome"/>
</dbReference>
<dbReference type="KEGG" id="yti:FNA67_17660"/>
<evidence type="ECO:0000313" key="1">
    <source>
        <dbReference type="EMBL" id="QEE21894.1"/>
    </source>
</evidence>
<dbReference type="OrthoDB" id="344729at2"/>